<dbReference type="Proteomes" id="UP000248079">
    <property type="component" value="Unassembled WGS sequence"/>
</dbReference>
<dbReference type="EMBL" id="QFLI01000003">
    <property type="protein sequence ID" value="PXY01459.1"/>
    <property type="molecule type" value="Genomic_DNA"/>
</dbReference>
<dbReference type="PANTHER" id="PTHR33639:SF2">
    <property type="entry name" value="DUF393 DOMAIN-CONTAINING PROTEIN"/>
    <property type="match status" value="1"/>
</dbReference>
<name>A0A2V3ZYC2_9BACT</name>
<reference evidence="1 2" key="1">
    <citation type="submission" date="2018-05" db="EMBL/GenBank/DDBJ databases">
        <title>Marinifilum breve JC075T sp. nov., a marine bacterium isolated from Yongle Blue Hole in the South China Sea.</title>
        <authorList>
            <person name="Fu T."/>
        </authorList>
    </citation>
    <scope>NUCLEOTIDE SEQUENCE [LARGE SCALE GENOMIC DNA]</scope>
    <source>
        <strain evidence="1 2">JC075</strain>
    </source>
</reference>
<keyword evidence="2" id="KW-1185">Reference proteome</keyword>
<dbReference type="AlphaFoldDB" id="A0A2V3ZYC2"/>
<accession>A0A2V3ZYC2</accession>
<proteinExistence type="predicted"/>
<gene>
    <name evidence="1" type="ORF">DF185_08210</name>
</gene>
<evidence type="ECO:0000313" key="2">
    <source>
        <dbReference type="Proteomes" id="UP000248079"/>
    </source>
</evidence>
<dbReference type="InterPro" id="IPR007263">
    <property type="entry name" value="DCC1-like"/>
</dbReference>
<dbReference type="Pfam" id="PF04134">
    <property type="entry name" value="DCC1-like"/>
    <property type="match status" value="1"/>
</dbReference>
<protein>
    <recommendedName>
        <fullName evidence="3">Thiol-disulfide oxidoreductase</fullName>
    </recommendedName>
</protein>
<evidence type="ECO:0000313" key="1">
    <source>
        <dbReference type="EMBL" id="PXY01459.1"/>
    </source>
</evidence>
<sequence length="141" mass="16691">MHTNASNIKITNPTVLFDGVCNFCNTTVRFVLAYNRAENIHFSPLQSDFAKQLLAQYNLSSDDMDTVVFVQDNKAYTKSSAAFQIARHLIYPWKALYYFKYIPKNITDWIYDLIAKNRYSWFGKKNQCMVPKPEWRERFHE</sequence>
<dbReference type="GO" id="GO:0015035">
    <property type="term" value="F:protein-disulfide reductase activity"/>
    <property type="evidence" value="ECO:0007669"/>
    <property type="project" value="InterPro"/>
</dbReference>
<organism evidence="1 2">
    <name type="scientific">Marinifilum breve</name>
    <dbReference type="NCBI Taxonomy" id="2184082"/>
    <lineage>
        <taxon>Bacteria</taxon>
        <taxon>Pseudomonadati</taxon>
        <taxon>Bacteroidota</taxon>
        <taxon>Bacteroidia</taxon>
        <taxon>Marinilabiliales</taxon>
        <taxon>Marinifilaceae</taxon>
    </lineage>
</organism>
<evidence type="ECO:0008006" key="3">
    <source>
        <dbReference type="Google" id="ProtNLM"/>
    </source>
</evidence>
<comment type="caution">
    <text evidence="1">The sequence shown here is derived from an EMBL/GenBank/DDBJ whole genome shotgun (WGS) entry which is preliminary data.</text>
</comment>
<dbReference type="InterPro" id="IPR052927">
    <property type="entry name" value="DCC_oxidoreductase"/>
</dbReference>
<dbReference type="OrthoDB" id="9785438at2"/>
<dbReference type="PANTHER" id="PTHR33639">
    <property type="entry name" value="THIOL-DISULFIDE OXIDOREDUCTASE DCC"/>
    <property type="match status" value="1"/>
</dbReference>
<dbReference type="RefSeq" id="WP_110360272.1">
    <property type="nucleotide sequence ID" value="NZ_QFLI01000003.1"/>
</dbReference>